<reference evidence="1" key="1">
    <citation type="submission" date="2021-06" db="EMBL/GenBank/DDBJ databases">
        <title>Propagation of a rapidly emergent carbapenem-resistant Acinetobacter baumannii lineage by various extra-hospital transmission networks.</title>
        <authorList>
            <person name="Calix J."/>
        </authorList>
    </citation>
    <scope>NUCLEOTIDE SEQUENCE</scope>
    <source>
        <strain evidence="1">WU_MDCI_Aw63</strain>
    </source>
</reference>
<name>A0AAW5R6U7_ACIJU</name>
<evidence type="ECO:0000313" key="2">
    <source>
        <dbReference type="Proteomes" id="UP001208534"/>
    </source>
</evidence>
<comment type="caution">
    <text evidence="1">The sequence shown here is derived from an EMBL/GenBank/DDBJ whole genome shotgun (WGS) entry which is preliminary data.</text>
</comment>
<organism evidence="1 2">
    <name type="scientific">Acinetobacter junii</name>
    <dbReference type="NCBI Taxonomy" id="40215"/>
    <lineage>
        <taxon>Bacteria</taxon>
        <taxon>Pseudomonadati</taxon>
        <taxon>Pseudomonadota</taxon>
        <taxon>Gammaproteobacteria</taxon>
        <taxon>Moraxellales</taxon>
        <taxon>Moraxellaceae</taxon>
        <taxon>Acinetobacter</taxon>
    </lineage>
</organism>
<sequence length="129" mass="15096">MPQNKASVFTLSNSSDLYILLSFRAKDLTHAEKIEIILELERSIKQATEKHIYLVWGDGRSESDLTIWSESSTEKIVPFNSISQFFGKCKFAQHQLPDYLYKKMDTHPQFIVFPDEPYILSMLDMPQRY</sequence>
<protein>
    <submittedName>
        <fullName evidence="1">Uncharacterized protein</fullName>
    </submittedName>
</protein>
<dbReference type="AlphaFoldDB" id="A0AAW5R6U7"/>
<evidence type="ECO:0000313" key="1">
    <source>
        <dbReference type="EMBL" id="MCU4395951.1"/>
    </source>
</evidence>
<dbReference type="EMBL" id="JAHPRE010000008">
    <property type="protein sequence ID" value="MCU4395951.1"/>
    <property type="molecule type" value="Genomic_DNA"/>
</dbReference>
<dbReference type="Proteomes" id="UP001208534">
    <property type="component" value="Unassembled WGS sequence"/>
</dbReference>
<accession>A0AAW5R6U7</accession>
<gene>
    <name evidence="1" type="ORF">KTH64_02970</name>
</gene>
<proteinExistence type="predicted"/>